<dbReference type="Gene3D" id="3.30.1470.10">
    <property type="entry name" value="Photosystem I PsaD, reaction center subunit II"/>
    <property type="match status" value="1"/>
</dbReference>
<dbReference type="GO" id="GO:0016459">
    <property type="term" value="C:myosin complex"/>
    <property type="evidence" value="ECO:0007669"/>
    <property type="project" value="UniProtKB-KW"/>
</dbReference>
<dbReference type="CDD" id="cd00200">
    <property type="entry name" value="WD40"/>
    <property type="match status" value="1"/>
</dbReference>
<dbReference type="SUPFAM" id="SSF54518">
    <property type="entry name" value="Tubby C-terminal domain-like"/>
    <property type="match status" value="1"/>
</dbReference>
<proteinExistence type="inferred from homology"/>
<dbReference type="Proteomes" id="UP000037460">
    <property type="component" value="Unassembled WGS sequence"/>
</dbReference>
<dbReference type="Gene3D" id="1.20.5.4820">
    <property type="match status" value="1"/>
</dbReference>
<dbReference type="PROSITE" id="PS00678">
    <property type="entry name" value="WD_REPEATS_1"/>
    <property type="match status" value="2"/>
</dbReference>
<dbReference type="InterPro" id="IPR027417">
    <property type="entry name" value="P-loop_NTPase"/>
</dbReference>
<feature type="region of interest" description="Disordered" evidence="10">
    <location>
        <begin position="882"/>
        <end position="901"/>
    </location>
</feature>
<keyword evidence="7 9" id="KW-0009">Actin-binding</keyword>
<evidence type="ECO:0000259" key="11">
    <source>
        <dbReference type="PROSITE" id="PS50020"/>
    </source>
</evidence>
<keyword evidence="3 9" id="KW-0547">Nucleotide-binding</keyword>
<sequence>MFWGFIEQPPMPATPDLKKSPSKMNIKQLAAGPEDLAPDDLAALPQLTDEAVMNGVKTRFEQNKIYTNINSLLIAMNPYQRLQIYNEDAMARYKEAAIGSLPPHVFGVAAAAYTGLLSARSQSIVISGESGAGKSETAKKVLKHLAYSAAKSVEGEEGIEKRILASSPVLEAFGNAKTSMNNNSSRYGKFLMLQFDKQGQLSGANIKTYLLEKTRVVSQGPMERGYHIGYMICEDPEQSSALRMPKAKDLTYLGRTGCLLSPGWDDKQEFADSQRSLVKSGLDLDASNKLWRIVAACLLLGELDFGPEDAAEASLANKKPLVHLCDLLDVDSEIMSKALTIKMTKAGSEWISSPNTPAKASELRHGFARSIYSTVFDWLVAQINRALRLDGAVDVDLAEYDGSTGQFIGILDIFGFETFEINSLEQLCINFCNERLQATFNEAVFNAVQEENAAEGIKLPEADLQDVDNAGVVKLIGGRPGGILHSLNEECIVPKGSDASLLGKLLETHKGNPLLKKSLKVKESFVVTHFVGEVTYLATGLLLKNKDPVSEDLMVLLQRSRSSFVQGVFAPASETKSLLAKKKDTRFQGVAAKFQKQLEELLRLIGHSHMNFIRCIKPNREKVKEKWDAALVTMQLRCSGVFEAVRVIGMGFPDRIPLFSMITQYARLVPEDDRPEVDEEGKLEGTESEAVSKILTALGIPESHFAIGTSKCFLKAGVLSQLRKLQREHDILKSIIVQRAARGWFGRKIALVRREEWRRQLEEEAAAALAAALKAEQEALEAAAALEAADKAKAAATAAAEKDAANAAEAEANKALAAAITAGKAKDRERENAAKAIRDVDAIAVRAGDGSLVDYQSRAKARLQNKIRAIARMSLAAKAHARERSAQEATEEKEISQARQLLTSRTASRKSLLGLPVDDEPEDEPAMGFKLSLVGPGQNLSSMLSHRDQGGGIAPLSSARAPQRKNVKKVTKKNKKDAQWMEMVLEYAVYLGMDPDADSELLWIAEQALRAPVPVGWEEMMDPFGDLYFFNETTSQSTRQHPMDGYYQQLYLKLRLQRAGGFSTDEPETASPSRVSVGPKKGGKKTSMKQPEQRLAQRGNESSDAISRWKKTGSAAVLTTRGPGDKEGSPVTARGGGSLTGRLTSRDAPKQKVSSISEALEMSSPRSAKFMLEKFGLNADSTEDERCLLINPAIWRVPTGGEEVPFIECVMDKDELGLGINRLSLYMVLNDNNEAFALGALKRMINQNTAYELSMSENDDEVDVHYTGKLSCNAKGNEFVMYDDLNDAIGIREGKARRELGLVLFGARQLGQCLPIELVIPRVQRDGQAAQFRPKTLGEAMIQQYKTGKTKHLFVLKGLAQLVPGGRVQLKFRGGEHSAVVFEAYRSTGDRWAVRYRHPLSAFQAFNVAIALLHNVTTQAFEMMPPLDEVPQAPAPTLSMALTTIAKLEHAYGVAYCLCVYGHRIFCGTHSGHIQQWQCPVGAPATLIEWRAHSATVYALMVAGRSLISSSRDWLLRVWDLQSLTLVATLPGHTNAVRCLCGSVTAPDIVFSGSNDQTVRVWDIATLQGGEKKRKQVLGPHRGWVRALVCSSNGDQVCSAAKEVRIWSAKPPYKLLHVLSVGHTVYCLAICRVTFGHALRDTLFAGCNRGKVRSWKLSQLSARDHSTGELPARSEGRKVRALAVHGHVLLTGDSAGGVRAWDLSTLPTLNRGLEGHKAGVRAIDVDPLTMTVFTASNDRCVRQWGADEIGDEQFWRS</sequence>
<reference evidence="14" key="1">
    <citation type="journal article" date="2015" name="PLoS Genet.">
        <title>Genome Sequence and Transcriptome Analyses of Chrysochromulina tobin: Metabolic Tools for Enhanced Algal Fitness in the Prominent Order Prymnesiales (Haptophyceae).</title>
        <authorList>
            <person name="Hovde B.T."/>
            <person name="Deodato C.R."/>
            <person name="Hunsperger H.M."/>
            <person name="Ryken S.A."/>
            <person name="Yost W."/>
            <person name="Jha R.K."/>
            <person name="Patterson J."/>
            <person name="Monnat R.J. Jr."/>
            <person name="Barlow S.B."/>
            <person name="Starkenburg S.R."/>
            <person name="Cattolico R.A."/>
        </authorList>
    </citation>
    <scope>NUCLEOTIDE SEQUENCE</scope>
    <source>
        <strain evidence="14">CCMP291</strain>
    </source>
</reference>
<feature type="binding site" evidence="9">
    <location>
        <begin position="128"/>
        <end position="135"/>
    </location>
    <ligand>
        <name>ATP</name>
        <dbReference type="ChEBI" id="CHEBI:30616"/>
    </ligand>
</feature>
<dbReference type="Pfam" id="PF00400">
    <property type="entry name" value="WD40"/>
    <property type="match status" value="3"/>
</dbReference>
<feature type="domain" description="Myosin motor" evidence="12">
    <location>
        <begin position="36"/>
        <end position="727"/>
    </location>
</feature>
<evidence type="ECO:0000256" key="10">
    <source>
        <dbReference type="SAM" id="MobiDB-lite"/>
    </source>
</evidence>
<dbReference type="PROSITE" id="PS50020">
    <property type="entry name" value="WW_DOMAIN_2"/>
    <property type="match status" value="1"/>
</dbReference>
<evidence type="ECO:0000259" key="12">
    <source>
        <dbReference type="PROSITE" id="PS51456"/>
    </source>
</evidence>
<feature type="domain" description="WW" evidence="11">
    <location>
        <begin position="1011"/>
        <end position="1044"/>
    </location>
</feature>
<dbReference type="EMBL" id="JWZX01003179">
    <property type="protein sequence ID" value="KOO23561.1"/>
    <property type="molecule type" value="Genomic_DNA"/>
</dbReference>
<dbReference type="InterPro" id="IPR015943">
    <property type="entry name" value="WD40/YVTN_repeat-like_dom_sf"/>
</dbReference>
<dbReference type="InterPro" id="IPR001202">
    <property type="entry name" value="WW_dom"/>
</dbReference>
<feature type="compositionally biased region" description="Basic and acidic residues" evidence="10">
    <location>
        <begin position="882"/>
        <end position="896"/>
    </location>
</feature>
<organism evidence="13 14">
    <name type="scientific">Chrysochromulina tobinii</name>
    <dbReference type="NCBI Taxonomy" id="1460289"/>
    <lineage>
        <taxon>Eukaryota</taxon>
        <taxon>Haptista</taxon>
        <taxon>Haptophyta</taxon>
        <taxon>Prymnesiophyceae</taxon>
        <taxon>Prymnesiales</taxon>
        <taxon>Chrysochromulinaceae</taxon>
        <taxon>Chrysochromulina</taxon>
    </lineage>
</organism>
<evidence type="ECO:0000313" key="14">
    <source>
        <dbReference type="Proteomes" id="UP000037460"/>
    </source>
</evidence>
<comment type="similarity">
    <text evidence="9">Belongs to the TRAFAC class myosin-kinesin ATPase superfamily. Myosin family.</text>
</comment>
<evidence type="ECO:0000256" key="9">
    <source>
        <dbReference type="PROSITE-ProRule" id="PRU00782"/>
    </source>
</evidence>
<dbReference type="PROSITE" id="PS51456">
    <property type="entry name" value="MYOSIN_MOTOR"/>
    <property type="match status" value="1"/>
</dbReference>
<dbReference type="InterPro" id="IPR001609">
    <property type="entry name" value="Myosin_head_motor_dom-like"/>
</dbReference>
<evidence type="ECO:0000256" key="6">
    <source>
        <dbReference type="ARBA" id="ARBA00023175"/>
    </source>
</evidence>
<evidence type="ECO:0000256" key="5">
    <source>
        <dbReference type="ARBA" id="ARBA00023123"/>
    </source>
</evidence>
<evidence type="ECO:0000256" key="2">
    <source>
        <dbReference type="ARBA" id="ARBA00022737"/>
    </source>
</evidence>
<keyword evidence="5 9" id="KW-0518">Myosin</keyword>
<dbReference type="PROSITE" id="PS50082">
    <property type="entry name" value="WD_REPEATS_2"/>
    <property type="match status" value="3"/>
</dbReference>
<feature type="repeat" description="WD" evidence="8">
    <location>
        <begin position="1713"/>
        <end position="1744"/>
    </location>
</feature>
<protein>
    <submittedName>
        <fullName evidence="13">Myosin</fullName>
    </submittedName>
</protein>
<dbReference type="Gene3D" id="1.10.10.820">
    <property type="match status" value="1"/>
</dbReference>
<evidence type="ECO:0000256" key="1">
    <source>
        <dbReference type="ARBA" id="ARBA00022574"/>
    </source>
</evidence>
<dbReference type="Gene3D" id="2.130.10.10">
    <property type="entry name" value="YVTN repeat-like/Quinoprotein amine dehydrogenase"/>
    <property type="match status" value="2"/>
</dbReference>
<keyword evidence="1 8" id="KW-0853">WD repeat</keyword>
<feature type="region of interest" description="Disordered" evidence="10">
    <location>
        <begin position="1062"/>
        <end position="1160"/>
    </location>
</feature>
<dbReference type="InterPro" id="IPR001680">
    <property type="entry name" value="WD40_rpt"/>
</dbReference>
<dbReference type="SUPFAM" id="SSF50978">
    <property type="entry name" value="WD40 repeat-like"/>
    <property type="match status" value="1"/>
</dbReference>
<feature type="repeat" description="WD" evidence="8">
    <location>
        <begin position="1490"/>
        <end position="1529"/>
    </location>
</feature>
<gene>
    <name evidence="13" type="ORF">Ctob_005734</name>
</gene>
<evidence type="ECO:0000256" key="4">
    <source>
        <dbReference type="ARBA" id="ARBA00022840"/>
    </source>
</evidence>
<keyword evidence="2" id="KW-0677">Repeat</keyword>
<dbReference type="GO" id="GO:0016020">
    <property type="term" value="C:membrane"/>
    <property type="evidence" value="ECO:0007669"/>
    <property type="project" value="TreeGrafter"/>
</dbReference>
<dbReference type="Gene3D" id="1.20.120.720">
    <property type="entry name" value="Myosin VI head, motor domain, U50 subdomain"/>
    <property type="match status" value="1"/>
</dbReference>
<dbReference type="PANTHER" id="PTHR13140">
    <property type="entry name" value="MYOSIN"/>
    <property type="match status" value="1"/>
</dbReference>
<dbReference type="GO" id="GO:0000146">
    <property type="term" value="F:microfilament motor activity"/>
    <property type="evidence" value="ECO:0007669"/>
    <property type="project" value="TreeGrafter"/>
</dbReference>
<dbReference type="SMART" id="SM00242">
    <property type="entry name" value="MYSc"/>
    <property type="match status" value="1"/>
</dbReference>
<dbReference type="CDD" id="cd00124">
    <property type="entry name" value="MYSc"/>
    <property type="match status" value="1"/>
</dbReference>
<evidence type="ECO:0000256" key="7">
    <source>
        <dbReference type="ARBA" id="ARBA00023203"/>
    </source>
</evidence>
<feature type="repeat" description="WD" evidence="8">
    <location>
        <begin position="1530"/>
        <end position="1566"/>
    </location>
</feature>
<dbReference type="PRINTS" id="PR00193">
    <property type="entry name" value="MYOSINHEAVY"/>
</dbReference>
<accession>A0A0M0JAH1</accession>
<comment type="caution">
    <text evidence="13">The sequence shown here is derived from an EMBL/GenBank/DDBJ whole genome shotgun (WGS) entry which is preliminary data.</text>
</comment>
<dbReference type="GO" id="GO:0051015">
    <property type="term" value="F:actin filament binding"/>
    <property type="evidence" value="ECO:0007669"/>
    <property type="project" value="TreeGrafter"/>
</dbReference>
<dbReference type="InterPro" id="IPR025659">
    <property type="entry name" value="Tubby-like_C"/>
</dbReference>
<dbReference type="Pfam" id="PF01167">
    <property type="entry name" value="Tub"/>
    <property type="match status" value="1"/>
</dbReference>
<dbReference type="SUPFAM" id="SSF52540">
    <property type="entry name" value="P-loop containing nucleoside triphosphate hydrolases"/>
    <property type="match status" value="1"/>
</dbReference>
<dbReference type="SUPFAM" id="SSF51045">
    <property type="entry name" value="WW domain"/>
    <property type="match status" value="1"/>
</dbReference>
<dbReference type="InterPro" id="IPR000007">
    <property type="entry name" value="Tubby_C"/>
</dbReference>
<feature type="region of interest" description="Disordered" evidence="10">
    <location>
        <begin position="1"/>
        <end position="20"/>
    </location>
</feature>
<dbReference type="GO" id="GO:0007015">
    <property type="term" value="P:actin filament organization"/>
    <property type="evidence" value="ECO:0007669"/>
    <property type="project" value="TreeGrafter"/>
</dbReference>
<evidence type="ECO:0000313" key="13">
    <source>
        <dbReference type="EMBL" id="KOO23561.1"/>
    </source>
</evidence>
<dbReference type="Gene3D" id="3.40.850.10">
    <property type="entry name" value="Kinesin motor domain"/>
    <property type="match status" value="1"/>
</dbReference>
<dbReference type="GO" id="GO:0005737">
    <property type="term" value="C:cytoplasm"/>
    <property type="evidence" value="ECO:0007669"/>
    <property type="project" value="TreeGrafter"/>
</dbReference>
<dbReference type="CDD" id="cd00201">
    <property type="entry name" value="WW"/>
    <property type="match status" value="1"/>
</dbReference>
<dbReference type="Gene3D" id="1.20.58.530">
    <property type="match status" value="1"/>
</dbReference>
<dbReference type="SMART" id="SM00320">
    <property type="entry name" value="WD40"/>
    <property type="match status" value="7"/>
</dbReference>
<dbReference type="InterPro" id="IPR019775">
    <property type="entry name" value="WD40_repeat_CS"/>
</dbReference>
<dbReference type="GO" id="GO:0005524">
    <property type="term" value="F:ATP binding"/>
    <property type="evidence" value="ECO:0007669"/>
    <property type="project" value="UniProtKB-UniRule"/>
</dbReference>
<keyword evidence="6 9" id="KW-0505">Motor protein</keyword>
<evidence type="ECO:0000256" key="8">
    <source>
        <dbReference type="PROSITE-ProRule" id="PRU00221"/>
    </source>
</evidence>
<feature type="region of interest" description="Actin-binding" evidence="9">
    <location>
        <begin position="598"/>
        <end position="620"/>
    </location>
</feature>
<keyword evidence="4 9" id="KW-0067">ATP-binding</keyword>
<dbReference type="Gene3D" id="3.20.90.10">
    <property type="entry name" value="Tubby Protein, Chain A"/>
    <property type="match status" value="1"/>
</dbReference>
<dbReference type="InterPro" id="IPR036961">
    <property type="entry name" value="Kinesin_motor_dom_sf"/>
</dbReference>
<name>A0A0M0JAH1_9EUKA</name>
<dbReference type="PANTHER" id="PTHR13140:SF706">
    <property type="entry name" value="DILUTE CLASS UNCONVENTIONAL MYOSIN, ISOFORM C"/>
    <property type="match status" value="1"/>
</dbReference>
<dbReference type="OrthoDB" id="6108017at2759"/>
<dbReference type="Pfam" id="PF00063">
    <property type="entry name" value="Myosin_head"/>
    <property type="match status" value="1"/>
</dbReference>
<dbReference type="InterPro" id="IPR036322">
    <property type="entry name" value="WD40_repeat_dom_sf"/>
</dbReference>
<dbReference type="InterPro" id="IPR036020">
    <property type="entry name" value="WW_dom_sf"/>
</dbReference>
<evidence type="ECO:0000256" key="3">
    <source>
        <dbReference type="ARBA" id="ARBA00022741"/>
    </source>
</evidence>
<dbReference type="PROSITE" id="PS50294">
    <property type="entry name" value="WD_REPEATS_REGION"/>
    <property type="match status" value="2"/>
</dbReference>
<keyword evidence="14" id="KW-1185">Reference proteome</keyword>